<dbReference type="AlphaFoldDB" id="A0A9N9L7M0"/>
<comment type="caution">
    <text evidence="2">The sequence shown here is derived from an EMBL/GenBank/DDBJ whole genome shotgun (WGS) entry which is preliminary data.</text>
</comment>
<feature type="chain" id="PRO_5040228215" evidence="1">
    <location>
        <begin position="19"/>
        <end position="180"/>
    </location>
</feature>
<protein>
    <submittedName>
        <fullName evidence="2">Uncharacterized protein</fullName>
    </submittedName>
</protein>
<evidence type="ECO:0000313" key="3">
    <source>
        <dbReference type="Proteomes" id="UP000696280"/>
    </source>
</evidence>
<accession>A0A9N9L7M0</accession>
<evidence type="ECO:0000313" key="2">
    <source>
        <dbReference type="EMBL" id="CAG8959175.1"/>
    </source>
</evidence>
<sequence length="180" mass="19538">MLIFTSSVLAALLGSVACFVVPTDLPDGFYTVYEGSDIPIRQPDIELQATGTRGVSNHPRNLFKRLVDPLTHCDNYAFNGDNYSSALRNMNSWCNDQGGALAGYTLKFFVSGTAVAYVCNYTDGRNTCFHEFEQANDIMDVVCGRGRPGSVHVAAYAKTFGRANTGVDICFAGTHAKTIE</sequence>
<dbReference type="Proteomes" id="UP000696280">
    <property type="component" value="Unassembled WGS sequence"/>
</dbReference>
<reference evidence="2" key="1">
    <citation type="submission" date="2021-07" db="EMBL/GenBank/DDBJ databases">
        <authorList>
            <person name="Durling M."/>
        </authorList>
    </citation>
    <scope>NUCLEOTIDE SEQUENCE</scope>
</reference>
<organism evidence="2 3">
    <name type="scientific">Hymenoscyphus fraxineus</name>
    <dbReference type="NCBI Taxonomy" id="746836"/>
    <lineage>
        <taxon>Eukaryota</taxon>
        <taxon>Fungi</taxon>
        <taxon>Dikarya</taxon>
        <taxon>Ascomycota</taxon>
        <taxon>Pezizomycotina</taxon>
        <taxon>Leotiomycetes</taxon>
        <taxon>Helotiales</taxon>
        <taxon>Helotiaceae</taxon>
        <taxon>Hymenoscyphus</taxon>
    </lineage>
</organism>
<evidence type="ECO:0000256" key="1">
    <source>
        <dbReference type="SAM" id="SignalP"/>
    </source>
</evidence>
<dbReference type="OrthoDB" id="3450618at2759"/>
<keyword evidence="3" id="KW-1185">Reference proteome</keyword>
<name>A0A9N9L7M0_9HELO</name>
<dbReference type="EMBL" id="CAJVRL010000089">
    <property type="protein sequence ID" value="CAG8959175.1"/>
    <property type="molecule type" value="Genomic_DNA"/>
</dbReference>
<proteinExistence type="predicted"/>
<feature type="signal peptide" evidence="1">
    <location>
        <begin position="1"/>
        <end position="18"/>
    </location>
</feature>
<gene>
    <name evidence="2" type="ORF">HYFRA_00013039</name>
</gene>
<keyword evidence="1" id="KW-0732">Signal</keyword>